<dbReference type="InterPro" id="IPR046235">
    <property type="entry name" value="DUF6268"/>
</dbReference>
<sequence length="302" mass="34339">MKNKYLFYCLSLIVQFSISQEYIDLVKLSYGNVYNVGFENSEEKTNVGSLNVGVTYPIKVSDKIAIITGLDYGQQKLDLFPGGTTIGLQYARFKGGINVKHSERWSGSYLLLPKIASQDLHTDGDHFFMGGLVLLKYQKNINFQYRMGWYLSQEGFGILTTPILGLYYLSENKNWEITANLPVNGDVNYRFNEVFSLGIGFEAPVRSYSLQQENTLPNLYVQSSIIEIGPYIQHSFLNKSILVKLQGGYTSISNEVFEEGDTLPIRLSAFEFDDDRTLINPEMNGNLFAKIGLTYRFYIKNK</sequence>
<proteinExistence type="predicted"/>
<comment type="caution">
    <text evidence="2">The sequence shown here is derived from an EMBL/GenBank/DDBJ whole genome shotgun (WGS) entry which is preliminary data.</text>
</comment>
<protein>
    <recommendedName>
        <fullName evidence="1">DUF6268 domain-containing protein</fullName>
    </recommendedName>
</protein>
<name>A0ABP6UK03_9FLAO</name>
<evidence type="ECO:0000259" key="1">
    <source>
        <dbReference type="Pfam" id="PF19783"/>
    </source>
</evidence>
<dbReference type="RefSeq" id="WP_344926586.1">
    <property type="nucleotide sequence ID" value="NZ_BAABCW010000006.1"/>
</dbReference>
<dbReference type="Proteomes" id="UP001500459">
    <property type="component" value="Unassembled WGS sequence"/>
</dbReference>
<dbReference type="EMBL" id="BAABCW010000006">
    <property type="protein sequence ID" value="GAA3508005.1"/>
    <property type="molecule type" value="Genomic_DNA"/>
</dbReference>
<keyword evidence="3" id="KW-1185">Reference proteome</keyword>
<organism evidence="2 3">
    <name type="scientific">Aquimarina addita</name>
    <dbReference type="NCBI Taxonomy" id="870485"/>
    <lineage>
        <taxon>Bacteria</taxon>
        <taxon>Pseudomonadati</taxon>
        <taxon>Bacteroidota</taxon>
        <taxon>Flavobacteriia</taxon>
        <taxon>Flavobacteriales</taxon>
        <taxon>Flavobacteriaceae</taxon>
        <taxon>Aquimarina</taxon>
    </lineage>
</organism>
<dbReference type="Pfam" id="PF19783">
    <property type="entry name" value="DUF6268"/>
    <property type="match status" value="1"/>
</dbReference>
<accession>A0ABP6UK03</accession>
<reference evidence="3" key="1">
    <citation type="journal article" date="2019" name="Int. J. Syst. Evol. Microbiol.">
        <title>The Global Catalogue of Microorganisms (GCM) 10K type strain sequencing project: providing services to taxonomists for standard genome sequencing and annotation.</title>
        <authorList>
            <consortium name="The Broad Institute Genomics Platform"/>
            <consortium name="The Broad Institute Genome Sequencing Center for Infectious Disease"/>
            <person name="Wu L."/>
            <person name="Ma J."/>
        </authorList>
    </citation>
    <scope>NUCLEOTIDE SEQUENCE [LARGE SCALE GENOMIC DNA]</scope>
    <source>
        <strain evidence="3">JCM 17106</strain>
    </source>
</reference>
<evidence type="ECO:0000313" key="3">
    <source>
        <dbReference type="Proteomes" id="UP001500459"/>
    </source>
</evidence>
<evidence type="ECO:0000313" key="2">
    <source>
        <dbReference type="EMBL" id="GAA3508005.1"/>
    </source>
</evidence>
<feature type="domain" description="DUF6268" evidence="1">
    <location>
        <begin position="102"/>
        <end position="296"/>
    </location>
</feature>
<gene>
    <name evidence="2" type="ORF">GCM10022393_17750</name>
</gene>